<dbReference type="EMBL" id="CP108253">
    <property type="protein sequence ID" value="WTU45265.1"/>
    <property type="molecule type" value="Genomic_DNA"/>
</dbReference>
<name>A0AAU2HA29_9ACTN</name>
<dbReference type="AlphaFoldDB" id="A0AAU2HA29"/>
<sequence length="109" mass="11799">MSDSPQAASPVDADARDQPLTLAVLRQLLRNDWRRLPGSTLVVLSGDAEGNTFSPLASYSHSRYAPTLSGLVGDVFRLPEQLAKDPELRELFPTVPDSAVRALVLFPLG</sequence>
<protein>
    <submittedName>
        <fullName evidence="2">Uncharacterized protein</fullName>
    </submittedName>
</protein>
<reference evidence="2" key="1">
    <citation type="submission" date="2022-10" db="EMBL/GenBank/DDBJ databases">
        <title>The complete genomes of actinobacterial strains from the NBC collection.</title>
        <authorList>
            <person name="Joergensen T.S."/>
            <person name="Alvarez Arevalo M."/>
            <person name="Sterndorff E.B."/>
            <person name="Faurdal D."/>
            <person name="Vuksanovic O."/>
            <person name="Mourched A.-S."/>
            <person name="Charusanti P."/>
            <person name="Shaw S."/>
            <person name="Blin K."/>
            <person name="Weber T."/>
        </authorList>
    </citation>
    <scope>NUCLEOTIDE SEQUENCE</scope>
    <source>
        <strain evidence="2">NBC_00060</strain>
    </source>
</reference>
<dbReference type="EMBL" id="CP108253">
    <property type="protein sequence ID" value="WTU38094.1"/>
    <property type="molecule type" value="Genomic_DNA"/>
</dbReference>
<gene>
    <name evidence="1" type="ORF">OHV25_00080</name>
    <name evidence="2" type="ORF">OHV25_39760</name>
</gene>
<accession>A0AAU2HA29</accession>
<proteinExistence type="predicted"/>
<evidence type="ECO:0000313" key="2">
    <source>
        <dbReference type="EMBL" id="WTU45265.1"/>
    </source>
</evidence>
<evidence type="ECO:0000313" key="1">
    <source>
        <dbReference type="EMBL" id="WTU38094.1"/>
    </source>
</evidence>
<organism evidence="2">
    <name type="scientific">Streptomyces sp. NBC_00060</name>
    <dbReference type="NCBI Taxonomy" id="2975636"/>
    <lineage>
        <taxon>Bacteria</taxon>
        <taxon>Bacillati</taxon>
        <taxon>Actinomycetota</taxon>
        <taxon>Actinomycetes</taxon>
        <taxon>Kitasatosporales</taxon>
        <taxon>Streptomycetaceae</taxon>
        <taxon>Streptomyces</taxon>
    </lineage>
</organism>